<feature type="domain" description="DUF4825" evidence="2">
    <location>
        <begin position="73"/>
        <end position="154"/>
    </location>
</feature>
<evidence type="ECO:0000313" key="4">
    <source>
        <dbReference type="Proteomes" id="UP000196230"/>
    </source>
</evidence>
<dbReference type="InterPro" id="IPR032250">
    <property type="entry name" value="DUF4825"/>
</dbReference>
<proteinExistence type="predicted"/>
<evidence type="ECO:0000256" key="1">
    <source>
        <dbReference type="SAM" id="Coils"/>
    </source>
</evidence>
<name>A0A1R4J7N8_9MICC</name>
<gene>
    <name evidence="3" type="ORF">FM125_06945</name>
</gene>
<evidence type="ECO:0000313" key="3">
    <source>
        <dbReference type="EMBL" id="SJN27989.1"/>
    </source>
</evidence>
<dbReference type="Proteomes" id="UP000196230">
    <property type="component" value="Unassembled WGS sequence"/>
</dbReference>
<accession>A0A1R4J7N8</accession>
<protein>
    <recommendedName>
        <fullName evidence="2">DUF4825 domain-containing protein</fullName>
    </recommendedName>
</protein>
<organism evidence="3 4">
    <name type="scientific">Micrococcus lylae</name>
    <dbReference type="NCBI Taxonomy" id="1273"/>
    <lineage>
        <taxon>Bacteria</taxon>
        <taxon>Bacillati</taxon>
        <taxon>Actinomycetota</taxon>
        <taxon>Actinomycetes</taxon>
        <taxon>Micrococcales</taxon>
        <taxon>Micrococcaceae</taxon>
        <taxon>Micrococcus</taxon>
    </lineage>
</organism>
<evidence type="ECO:0000259" key="2">
    <source>
        <dbReference type="Pfam" id="PF16107"/>
    </source>
</evidence>
<reference evidence="3 4" key="1">
    <citation type="submission" date="2017-02" db="EMBL/GenBank/DDBJ databases">
        <authorList>
            <person name="Peterson S.W."/>
        </authorList>
    </citation>
    <scope>NUCLEOTIDE SEQUENCE [LARGE SCALE GENOMIC DNA]</scope>
    <source>
        <strain evidence="3 4">2B3F</strain>
    </source>
</reference>
<dbReference type="AlphaFoldDB" id="A0A1R4J7N8"/>
<dbReference type="EMBL" id="FUKP01000045">
    <property type="protein sequence ID" value="SJN27989.1"/>
    <property type="molecule type" value="Genomic_DNA"/>
</dbReference>
<keyword evidence="1" id="KW-0175">Coiled coil</keyword>
<dbReference type="Pfam" id="PF16107">
    <property type="entry name" value="DUF4825"/>
    <property type="match status" value="1"/>
</dbReference>
<sequence>MSAYDVAMTAAHRRHRPAVLLAAAALAVGGGLTGCAQIDQLTDRADEARASLQGLEEMSRQTLEQFDWSSLDEYRGSWLGDASEVTEMFRRMPGAEDIQDFHIKGDQGVLEVRYKDEALKADPAVLEQTLREQAEQARQRIRNLEQVEFKVGDETYTF</sequence>
<feature type="coiled-coil region" evidence="1">
    <location>
        <begin position="38"/>
        <end position="65"/>
    </location>
</feature>